<dbReference type="GO" id="GO:0030638">
    <property type="term" value="P:polyketide metabolic process"/>
    <property type="evidence" value="ECO:0007669"/>
    <property type="project" value="InterPro"/>
</dbReference>
<evidence type="ECO:0000313" key="2">
    <source>
        <dbReference type="Proteomes" id="UP000240400"/>
    </source>
</evidence>
<organism evidence="1 2">
    <name type="scientific">Staphylococcus nepalensis</name>
    <dbReference type="NCBI Taxonomy" id="214473"/>
    <lineage>
        <taxon>Bacteria</taxon>
        <taxon>Bacillati</taxon>
        <taxon>Bacillota</taxon>
        <taxon>Bacilli</taxon>
        <taxon>Bacillales</taxon>
        <taxon>Staphylococcaceae</taxon>
        <taxon>Staphylococcus</taxon>
    </lineage>
</organism>
<dbReference type="AlphaFoldDB" id="A0A2T4S852"/>
<name>A0A2T4S852_9STAP</name>
<accession>A0A2T4S852</accession>
<reference evidence="1 2" key="1">
    <citation type="journal article" date="2016" name="Front. Microbiol.">
        <title>Comprehensive Phylogenetic Analysis of Bovine Non-aureus Staphylococci Species Based on Whole-Genome Sequencing.</title>
        <authorList>
            <person name="Naushad S."/>
            <person name="Barkema H.W."/>
            <person name="Luby C."/>
            <person name="Condas L.A."/>
            <person name="Nobrega D.B."/>
            <person name="Carson D.A."/>
            <person name="De Buck J."/>
        </authorList>
    </citation>
    <scope>NUCLEOTIDE SEQUENCE [LARGE SCALE GENOMIC DNA]</scope>
    <source>
        <strain evidence="1 2">SNUC 4337</strain>
    </source>
</reference>
<dbReference type="InterPro" id="IPR009959">
    <property type="entry name" value="Cyclase_SnoaL-like"/>
</dbReference>
<dbReference type="PANTHER" id="PTHR38436">
    <property type="entry name" value="POLYKETIDE CYCLASE SNOAL-LIKE DOMAIN"/>
    <property type="match status" value="1"/>
</dbReference>
<comment type="caution">
    <text evidence="1">The sequence shown here is derived from an EMBL/GenBank/DDBJ whole genome shotgun (WGS) entry which is preliminary data.</text>
</comment>
<dbReference type="Gene3D" id="3.10.450.50">
    <property type="match status" value="1"/>
</dbReference>
<dbReference type="InterPro" id="IPR032710">
    <property type="entry name" value="NTF2-like_dom_sf"/>
</dbReference>
<dbReference type="Proteomes" id="UP000240400">
    <property type="component" value="Unassembled WGS sequence"/>
</dbReference>
<gene>
    <name evidence="1" type="ORF">BUZ61_11580</name>
</gene>
<protein>
    <submittedName>
        <fullName evidence="1">Ester cyclase</fullName>
    </submittedName>
</protein>
<proteinExistence type="predicted"/>
<dbReference type="RefSeq" id="WP_107644486.1">
    <property type="nucleotide sequence ID" value="NZ_CP149856.1"/>
</dbReference>
<evidence type="ECO:0000313" key="1">
    <source>
        <dbReference type="EMBL" id="PTK57877.1"/>
    </source>
</evidence>
<dbReference type="PANTHER" id="PTHR38436:SF1">
    <property type="entry name" value="ESTER CYCLASE"/>
    <property type="match status" value="1"/>
</dbReference>
<dbReference type="Pfam" id="PF07366">
    <property type="entry name" value="SnoaL"/>
    <property type="match status" value="1"/>
</dbReference>
<dbReference type="SUPFAM" id="SSF54427">
    <property type="entry name" value="NTF2-like"/>
    <property type="match status" value="1"/>
</dbReference>
<dbReference type="OrthoDB" id="4774596at2"/>
<dbReference type="EMBL" id="PZHR01000083">
    <property type="protein sequence ID" value="PTK57877.1"/>
    <property type="molecule type" value="Genomic_DNA"/>
</dbReference>
<sequence>MENREEMIKSFYKLIENENYDELKEFCHKDFVFYPQIDTPFYGIEGLKASERKNFSSFPGFKMPVKEIILDNSDRAAVYLIFEGKHTGTPFNGINPTGKFVKFSLMMLLKFKDNKIIEKRSHVDVNDIIKQIKK</sequence>